<proteinExistence type="predicted"/>
<evidence type="ECO:0000259" key="2">
    <source>
        <dbReference type="Pfam" id="PF13395"/>
    </source>
</evidence>
<evidence type="ECO:0000256" key="1">
    <source>
        <dbReference type="ARBA" id="ARBA00022679"/>
    </source>
</evidence>
<keyword evidence="4" id="KW-0489">Methyltransferase</keyword>
<feature type="domain" description="HNH nuclease" evidence="2">
    <location>
        <begin position="453"/>
        <end position="496"/>
    </location>
</feature>
<dbReference type="Pfam" id="PF13395">
    <property type="entry name" value="HNH_4"/>
    <property type="match status" value="1"/>
</dbReference>
<dbReference type="RefSeq" id="WP_216878130.1">
    <property type="nucleotide sequence ID" value="NZ_JAERQM010000006.1"/>
</dbReference>
<dbReference type="GO" id="GO:0032259">
    <property type="term" value="P:methylation"/>
    <property type="evidence" value="ECO:0007669"/>
    <property type="project" value="UniProtKB-KW"/>
</dbReference>
<comment type="caution">
    <text evidence="4">The sequence shown here is derived from an EMBL/GenBank/DDBJ whole genome shotgun (WGS) entry which is preliminary data.</text>
</comment>
<protein>
    <submittedName>
        <fullName evidence="4">Methyltransferase domain-containing protein</fullName>
    </submittedName>
</protein>
<evidence type="ECO:0000259" key="3">
    <source>
        <dbReference type="Pfam" id="PF13649"/>
    </source>
</evidence>
<dbReference type="InterPro" id="IPR041698">
    <property type="entry name" value="Methyltransf_25"/>
</dbReference>
<gene>
    <name evidence="4" type="ORF">JJQ90_20560</name>
</gene>
<sequence>MFPVAWYDANAARLAADYARVDPSLALNWLLPLLPDPPGLVLDVGAGTGRDAAWLASLGHNVVAAEPAAGMRDQAARQHPHERLQWIDDSLPALMAIGRLGLAFDTILVNAAWQHVAPADRRRAFRKLVGLLRSGGVLAMTLRDGPAEAERAMFPAPLAEVEALARDHGMTMVLTEPASDALGRPEISWTHVAFRLPDDGTGALPLLRHVILNDQKTSTYKLGLLRALSRIADGMAGLARHVDDDRVELPLGLVALTWLRLYLPLVAANLPQMPANRGADGLGFAGDGFRALLGGVIPRLDLRLGARFSGDAAQAVHAALRDAATTITRMPANYMTYPNGGAILPVTRASPRLRGTEVALDASYLWDFGTMEVPRTMWSALGRFSAWIEPAVNAEWVRLMQGYAASQGRRLDEGAIASAMTWSDPTRDVALPRQIATRLLTSGRPVLCSWSGKLLNAERLDIDHCMPWSAWPCSDLWNLLPADRRVNQHLKRDRLPAEALLLASRGRMLEWWEAAYLPQERQLLAERFVEEARASLPSLAGAASLERPEDVFAAVRVQRLRLRRDQQVPEWAGMS</sequence>
<feature type="domain" description="Methyltransferase" evidence="3">
    <location>
        <begin position="41"/>
        <end position="136"/>
    </location>
</feature>
<dbReference type="CDD" id="cd02440">
    <property type="entry name" value="AdoMet_MTases"/>
    <property type="match status" value="1"/>
</dbReference>
<reference evidence="4 5" key="1">
    <citation type="submission" date="2021-01" db="EMBL/GenBank/DDBJ databases">
        <title>Roseomonas sp. nov, a bacterium isolated from an oil production mixture in Yumen Oilfield.</title>
        <authorList>
            <person name="Wu D."/>
        </authorList>
    </citation>
    <scope>NUCLEOTIDE SEQUENCE [LARGE SCALE GENOMIC DNA]</scope>
    <source>
        <strain evidence="4 5">ROY-5-3</strain>
    </source>
</reference>
<dbReference type="Proteomes" id="UP000689967">
    <property type="component" value="Unassembled WGS sequence"/>
</dbReference>
<name>A0ABS6HCQ1_9PROT</name>
<accession>A0ABS6HCQ1</accession>
<dbReference type="GO" id="GO:0008168">
    <property type="term" value="F:methyltransferase activity"/>
    <property type="evidence" value="ECO:0007669"/>
    <property type="project" value="UniProtKB-KW"/>
</dbReference>
<dbReference type="InterPro" id="IPR003615">
    <property type="entry name" value="HNH_nuc"/>
</dbReference>
<organism evidence="4 5">
    <name type="scientific">Falsiroseomonas oleicola</name>
    <dbReference type="NCBI Taxonomy" id="2801474"/>
    <lineage>
        <taxon>Bacteria</taxon>
        <taxon>Pseudomonadati</taxon>
        <taxon>Pseudomonadota</taxon>
        <taxon>Alphaproteobacteria</taxon>
        <taxon>Acetobacterales</taxon>
        <taxon>Roseomonadaceae</taxon>
        <taxon>Falsiroseomonas</taxon>
    </lineage>
</organism>
<dbReference type="EMBL" id="JAERQM010000006">
    <property type="protein sequence ID" value="MBU8546126.1"/>
    <property type="molecule type" value="Genomic_DNA"/>
</dbReference>
<keyword evidence="1" id="KW-0808">Transferase</keyword>
<dbReference type="PANTHER" id="PTHR43861">
    <property type="entry name" value="TRANS-ACONITATE 2-METHYLTRANSFERASE-RELATED"/>
    <property type="match status" value="1"/>
</dbReference>
<evidence type="ECO:0000313" key="4">
    <source>
        <dbReference type="EMBL" id="MBU8546126.1"/>
    </source>
</evidence>
<keyword evidence="5" id="KW-1185">Reference proteome</keyword>
<evidence type="ECO:0000313" key="5">
    <source>
        <dbReference type="Proteomes" id="UP000689967"/>
    </source>
</evidence>
<dbReference type="Pfam" id="PF13649">
    <property type="entry name" value="Methyltransf_25"/>
    <property type="match status" value="1"/>
</dbReference>